<comment type="subcellular location">
    <subcellularLocation>
        <location evidence="1">Endomembrane system</location>
        <topology evidence="1">Multi-pass membrane protein</topology>
    </subcellularLocation>
</comment>
<comment type="caution">
    <text evidence="7">The sequence shown here is derived from an EMBL/GenBank/DDBJ whole genome shotgun (WGS) entry which is preliminary data.</text>
</comment>
<evidence type="ECO:0000313" key="7">
    <source>
        <dbReference type="EMBL" id="MBV7258213.1"/>
    </source>
</evidence>
<evidence type="ECO:0000256" key="5">
    <source>
        <dbReference type="SAM" id="Phobius"/>
    </source>
</evidence>
<dbReference type="GO" id="GO:0012505">
    <property type="term" value="C:endomembrane system"/>
    <property type="evidence" value="ECO:0007669"/>
    <property type="project" value="UniProtKB-SubCell"/>
</dbReference>
<feature type="domain" description="DUF202" evidence="6">
    <location>
        <begin position="28"/>
        <end position="87"/>
    </location>
</feature>
<sequence length="135" mass="15022">MTGEKNSNELAEDRTDLAEDRTDWAEDRTIMANERTFAGWMRTGLASVGIGLGFNALFNTMEPAWVPKAIATIFMIIGIFVFYAAQQKGCAVQKRLDAHKAEPIKQINMQLIAGFMGFASALLAIAIWFMKFPEV</sequence>
<protein>
    <submittedName>
        <fullName evidence="7">DUF202 domain-containing protein</fullName>
    </submittedName>
</protein>
<evidence type="ECO:0000259" key="6">
    <source>
        <dbReference type="Pfam" id="PF02656"/>
    </source>
</evidence>
<keyword evidence="3 5" id="KW-1133">Transmembrane helix</keyword>
<evidence type="ECO:0000256" key="3">
    <source>
        <dbReference type="ARBA" id="ARBA00022989"/>
    </source>
</evidence>
<accession>A0A9X1F2M5</accession>
<dbReference type="AlphaFoldDB" id="A0A9X1F2M5"/>
<keyword evidence="4 5" id="KW-0472">Membrane</keyword>
<organism evidence="7 8">
    <name type="scientific">Erythrobacter crassostreae</name>
    <dbReference type="NCBI Taxonomy" id="2828328"/>
    <lineage>
        <taxon>Bacteria</taxon>
        <taxon>Pseudomonadati</taxon>
        <taxon>Pseudomonadota</taxon>
        <taxon>Alphaproteobacteria</taxon>
        <taxon>Sphingomonadales</taxon>
        <taxon>Erythrobacteraceae</taxon>
        <taxon>Erythrobacter/Porphyrobacter group</taxon>
        <taxon>Erythrobacter</taxon>
    </lineage>
</organism>
<evidence type="ECO:0000256" key="4">
    <source>
        <dbReference type="ARBA" id="ARBA00023136"/>
    </source>
</evidence>
<feature type="transmembrane region" description="Helical" evidence="5">
    <location>
        <begin position="37"/>
        <end position="58"/>
    </location>
</feature>
<keyword evidence="2 5" id="KW-0812">Transmembrane</keyword>
<dbReference type="Proteomes" id="UP001138681">
    <property type="component" value="Unassembled WGS sequence"/>
</dbReference>
<name>A0A9X1F2M5_9SPHN</name>
<evidence type="ECO:0000256" key="2">
    <source>
        <dbReference type="ARBA" id="ARBA00022692"/>
    </source>
</evidence>
<feature type="transmembrane region" description="Helical" evidence="5">
    <location>
        <begin position="107"/>
        <end position="130"/>
    </location>
</feature>
<evidence type="ECO:0000313" key="8">
    <source>
        <dbReference type="Proteomes" id="UP001138681"/>
    </source>
</evidence>
<evidence type="ECO:0000256" key="1">
    <source>
        <dbReference type="ARBA" id="ARBA00004127"/>
    </source>
</evidence>
<dbReference type="Pfam" id="PF02656">
    <property type="entry name" value="DUF202"/>
    <property type="match status" value="1"/>
</dbReference>
<dbReference type="EMBL" id="JAGSPC010000001">
    <property type="protein sequence ID" value="MBV7258213.1"/>
    <property type="molecule type" value="Genomic_DNA"/>
</dbReference>
<proteinExistence type="predicted"/>
<dbReference type="InterPro" id="IPR003807">
    <property type="entry name" value="DUF202"/>
</dbReference>
<reference evidence="7" key="1">
    <citation type="submission" date="2021-04" db="EMBL/GenBank/DDBJ databases">
        <authorList>
            <person name="Pira H."/>
            <person name="Risdian C."/>
            <person name="Wink J."/>
        </authorList>
    </citation>
    <scope>NUCLEOTIDE SEQUENCE</scope>
    <source>
        <strain evidence="7">WH158</strain>
    </source>
</reference>
<feature type="transmembrane region" description="Helical" evidence="5">
    <location>
        <begin position="64"/>
        <end position="86"/>
    </location>
</feature>
<dbReference type="RefSeq" id="WP_218403563.1">
    <property type="nucleotide sequence ID" value="NZ_JAGSPC010000001.1"/>
</dbReference>
<gene>
    <name evidence="7" type="ORF">KCG46_01340</name>
</gene>
<keyword evidence="8" id="KW-1185">Reference proteome</keyword>